<feature type="transmembrane region" description="Helical" evidence="1">
    <location>
        <begin position="12"/>
        <end position="31"/>
    </location>
</feature>
<keyword evidence="3" id="KW-1185">Reference proteome</keyword>
<dbReference type="RefSeq" id="WP_247343089.1">
    <property type="nucleotide sequence ID" value="NZ_CP095550.1"/>
</dbReference>
<accession>A0ABW5BTF9</accession>
<evidence type="ECO:0000256" key="1">
    <source>
        <dbReference type="SAM" id="Phobius"/>
    </source>
</evidence>
<feature type="transmembrane region" description="Helical" evidence="1">
    <location>
        <begin position="37"/>
        <end position="56"/>
    </location>
</feature>
<gene>
    <name evidence="2" type="ORF">ACFSKK_00025</name>
</gene>
<sequence>MSNENPPKLENWRVKYGALIIAISCLCSVFITWGNNWILTCILGLGVLICGTIGIFDIRRTITGKR</sequence>
<name>A0ABW5BTF9_9BACI</name>
<organism evidence="2 3">
    <name type="scientific">Metabacillus endolithicus</name>
    <dbReference type="NCBI Taxonomy" id="1535204"/>
    <lineage>
        <taxon>Bacteria</taxon>
        <taxon>Bacillati</taxon>
        <taxon>Bacillota</taxon>
        <taxon>Bacilli</taxon>
        <taxon>Bacillales</taxon>
        <taxon>Bacillaceae</taxon>
        <taxon>Metabacillus</taxon>
    </lineage>
</organism>
<dbReference type="Proteomes" id="UP001597318">
    <property type="component" value="Unassembled WGS sequence"/>
</dbReference>
<dbReference type="EMBL" id="JBHUIK010000001">
    <property type="protein sequence ID" value="MFD2212095.1"/>
    <property type="molecule type" value="Genomic_DNA"/>
</dbReference>
<protein>
    <recommendedName>
        <fullName evidence="4">Lipoprotein</fullName>
    </recommendedName>
</protein>
<evidence type="ECO:0008006" key="4">
    <source>
        <dbReference type="Google" id="ProtNLM"/>
    </source>
</evidence>
<keyword evidence="1" id="KW-0812">Transmembrane</keyword>
<evidence type="ECO:0000313" key="3">
    <source>
        <dbReference type="Proteomes" id="UP001597318"/>
    </source>
</evidence>
<evidence type="ECO:0000313" key="2">
    <source>
        <dbReference type="EMBL" id="MFD2212095.1"/>
    </source>
</evidence>
<keyword evidence="1" id="KW-0472">Membrane</keyword>
<comment type="caution">
    <text evidence="2">The sequence shown here is derived from an EMBL/GenBank/DDBJ whole genome shotgun (WGS) entry which is preliminary data.</text>
</comment>
<reference evidence="3" key="1">
    <citation type="journal article" date="2019" name="Int. J. Syst. Evol. Microbiol.">
        <title>The Global Catalogue of Microorganisms (GCM) 10K type strain sequencing project: providing services to taxonomists for standard genome sequencing and annotation.</title>
        <authorList>
            <consortium name="The Broad Institute Genomics Platform"/>
            <consortium name="The Broad Institute Genome Sequencing Center for Infectious Disease"/>
            <person name="Wu L."/>
            <person name="Ma J."/>
        </authorList>
    </citation>
    <scope>NUCLEOTIDE SEQUENCE [LARGE SCALE GENOMIC DNA]</scope>
    <source>
        <strain evidence="3">CGMCC 1.15474</strain>
    </source>
</reference>
<proteinExistence type="predicted"/>
<keyword evidence="1" id="KW-1133">Transmembrane helix</keyword>